<evidence type="ECO:0000313" key="2">
    <source>
        <dbReference type="Proteomes" id="UP001732700"/>
    </source>
</evidence>
<protein>
    <submittedName>
        <fullName evidence="1">Uncharacterized protein</fullName>
    </submittedName>
</protein>
<dbReference type="EnsemblPlants" id="AVESA.00010b.r2.2DG0362220.1">
    <property type="protein sequence ID" value="AVESA.00010b.r2.2DG0362220.1.CDS"/>
    <property type="gene ID" value="AVESA.00010b.r2.2DG0362220"/>
</dbReference>
<accession>A0ACD5V438</accession>
<proteinExistence type="predicted"/>
<reference evidence="1" key="1">
    <citation type="submission" date="2021-05" db="EMBL/GenBank/DDBJ databases">
        <authorList>
            <person name="Scholz U."/>
            <person name="Mascher M."/>
            <person name="Fiebig A."/>
        </authorList>
    </citation>
    <scope>NUCLEOTIDE SEQUENCE [LARGE SCALE GENOMIC DNA]</scope>
</reference>
<name>A0ACD5V438_AVESA</name>
<sequence length="177" mass="19307">MLQAYPASKVLAEKAAMAFAEENGISLVTLCPVVVVGGAPATKVKTSVPELLSLISGDDDMVDKLQLIEAASGSIPLVHIDDVCRAEIFVAEKEEPAGRYIVCRLNTTAIELSHFLSVKYPQYEPNVDHIGALPAKPRVSIWSDKLVKAGFEYKYNNLDQVYDDIVPYGRTLGILPF</sequence>
<organism evidence="1 2">
    <name type="scientific">Avena sativa</name>
    <name type="common">Oat</name>
    <dbReference type="NCBI Taxonomy" id="4498"/>
    <lineage>
        <taxon>Eukaryota</taxon>
        <taxon>Viridiplantae</taxon>
        <taxon>Streptophyta</taxon>
        <taxon>Embryophyta</taxon>
        <taxon>Tracheophyta</taxon>
        <taxon>Spermatophyta</taxon>
        <taxon>Magnoliopsida</taxon>
        <taxon>Liliopsida</taxon>
        <taxon>Poales</taxon>
        <taxon>Poaceae</taxon>
        <taxon>BOP clade</taxon>
        <taxon>Pooideae</taxon>
        <taxon>Poodae</taxon>
        <taxon>Poeae</taxon>
        <taxon>Poeae Chloroplast Group 1 (Aveneae type)</taxon>
        <taxon>Aveninae</taxon>
        <taxon>Avena</taxon>
    </lineage>
</organism>
<evidence type="ECO:0000313" key="1">
    <source>
        <dbReference type="EnsemblPlants" id="AVESA.00010b.r2.2DG0362220.1.CDS"/>
    </source>
</evidence>
<dbReference type="Proteomes" id="UP001732700">
    <property type="component" value="Chromosome 2D"/>
</dbReference>
<keyword evidence="2" id="KW-1185">Reference proteome</keyword>
<reference evidence="1" key="2">
    <citation type="submission" date="2025-09" db="UniProtKB">
        <authorList>
            <consortium name="EnsemblPlants"/>
        </authorList>
    </citation>
    <scope>IDENTIFICATION</scope>
</reference>